<dbReference type="RefSeq" id="WP_005725073.1">
    <property type="nucleotide sequence ID" value="NZ_JH932273.1"/>
</dbReference>
<evidence type="ECO:0000313" key="1">
    <source>
        <dbReference type="EMBL" id="EKB64774.1"/>
    </source>
</evidence>
<accession>K1N964</accession>
<dbReference type="Proteomes" id="UP000004722">
    <property type="component" value="Unassembled WGS sequence"/>
</dbReference>
<protein>
    <submittedName>
        <fullName evidence="1">Uncharacterized protein</fullName>
    </submittedName>
</protein>
<sequence length="96" mass="10759">MIEKMIFNKNDYLMFPKKVKIPQGAQISTIFTDFPNTTYCSMNADLELDVCASSKNGYLVGRNRDLPIISERDSSTVYGPVWVRKSDCTEILGGGN</sequence>
<dbReference type="HOGENOM" id="CLU_2093700_0_0_9"/>
<organism evidence="1 2">
    <name type="scientific">Lactobacillus crispatus FB077-07</name>
    <dbReference type="NCBI Taxonomy" id="883092"/>
    <lineage>
        <taxon>Bacteria</taxon>
        <taxon>Bacillati</taxon>
        <taxon>Bacillota</taxon>
        <taxon>Bacilli</taxon>
        <taxon>Lactobacillales</taxon>
        <taxon>Lactobacillaceae</taxon>
        <taxon>Lactobacillus</taxon>
    </lineage>
</organism>
<gene>
    <name evidence="1" type="ORF">HMPREF9249_01689</name>
</gene>
<reference evidence="1 2" key="1">
    <citation type="submission" date="2012-07" db="EMBL/GenBank/DDBJ databases">
        <title>The Genome Sequence of Lactobacillus crispatus FB077-07.</title>
        <authorList>
            <consortium name="The Broad Institute Genome Sequencing Platform"/>
            <person name="Earl A."/>
            <person name="Ward D."/>
            <person name="Feldgarden M."/>
            <person name="Gevers D."/>
            <person name="Saerens B."/>
            <person name="Vaneechoutte M."/>
            <person name="Walker B."/>
            <person name="Young S.K."/>
            <person name="Zeng Q."/>
            <person name="Gargeya S."/>
            <person name="Fitzgerald M."/>
            <person name="Haas B."/>
            <person name="Abouelleil A."/>
            <person name="Alvarado L."/>
            <person name="Arachchi H.M."/>
            <person name="Berlin A.M."/>
            <person name="Chapman S.B."/>
            <person name="Goldberg J."/>
            <person name="Griggs A."/>
            <person name="Gujja S."/>
            <person name="Hansen M."/>
            <person name="Howarth C."/>
            <person name="Imamovic A."/>
            <person name="Larimer J."/>
            <person name="McCowen C."/>
            <person name="Montmayeur A."/>
            <person name="Murphy C."/>
            <person name="Neiman D."/>
            <person name="Pearson M."/>
            <person name="Priest M."/>
            <person name="Roberts A."/>
            <person name="Saif S."/>
            <person name="Shea T."/>
            <person name="Sisk P."/>
            <person name="Sykes S."/>
            <person name="Wortman J."/>
            <person name="Nusbaum C."/>
            <person name="Birren B."/>
        </authorList>
    </citation>
    <scope>NUCLEOTIDE SEQUENCE [LARGE SCALE GENOMIC DNA]</scope>
    <source>
        <strain evidence="1 2">FB077-07</strain>
    </source>
</reference>
<dbReference type="EMBL" id="AGZG01000096">
    <property type="protein sequence ID" value="EKB64774.1"/>
    <property type="molecule type" value="Genomic_DNA"/>
</dbReference>
<comment type="caution">
    <text evidence="1">The sequence shown here is derived from an EMBL/GenBank/DDBJ whole genome shotgun (WGS) entry which is preliminary data.</text>
</comment>
<dbReference type="AlphaFoldDB" id="K1N964"/>
<proteinExistence type="predicted"/>
<evidence type="ECO:0000313" key="2">
    <source>
        <dbReference type="Proteomes" id="UP000004722"/>
    </source>
</evidence>
<name>K1N964_9LACO</name>